<evidence type="ECO:0000313" key="2">
    <source>
        <dbReference type="Proteomes" id="UP000055024"/>
    </source>
</evidence>
<name>A0A0V1HWN3_9BILA</name>
<dbReference type="Proteomes" id="UP000055024">
    <property type="component" value="Unassembled WGS sequence"/>
</dbReference>
<dbReference type="EMBL" id="JYDP01000023">
    <property type="protein sequence ID" value="KRZ14628.1"/>
    <property type="molecule type" value="Genomic_DNA"/>
</dbReference>
<keyword evidence="2" id="KW-1185">Reference proteome</keyword>
<proteinExistence type="predicted"/>
<gene>
    <name evidence="1" type="ORF">T11_1280</name>
</gene>
<accession>A0A0V1HWN3</accession>
<reference evidence="1 2" key="1">
    <citation type="submission" date="2015-01" db="EMBL/GenBank/DDBJ databases">
        <title>Evolution of Trichinella species and genotypes.</title>
        <authorList>
            <person name="Korhonen P.K."/>
            <person name="Edoardo P."/>
            <person name="Giuseppe L.R."/>
            <person name="Gasser R.B."/>
        </authorList>
    </citation>
    <scope>NUCLEOTIDE SEQUENCE [LARGE SCALE GENOMIC DNA]</scope>
    <source>
        <strain evidence="1">ISS1029</strain>
    </source>
</reference>
<sequence length="200" mass="21158">MIIEALSIHFASAHPSVVKKFKATHGNWSFQSDVLSYDFVFRSAAVISFKLAALSEPIVAGEIGVVTAGPPATLPSVISFNDPAWAPACSGVAFVGFWAGFCSSVAGAGSGGSDSFFSSFFPAHNKINNTVITNARMPMKTDTIPKCAVFTEGSSKGAIAEKQIKQRNVISKCASSTGVVKAPTGKKKFYFNRSTQQHQV</sequence>
<organism evidence="1 2">
    <name type="scientific">Trichinella zimbabwensis</name>
    <dbReference type="NCBI Taxonomy" id="268475"/>
    <lineage>
        <taxon>Eukaryota</taxon>
        <taxon>Metazoa</taxon>
        <taxon>Ecdysozoa</taxon>
        <taxon>Nematoda</taxon>
        <taxon>Enoplea</taxon>
        <taxon>Dorylaimia</taxon>
        <taxon>Trichinellida</taxon>
        <taxon>Trichinellidae</taxon>
        <taxon>Trichinella</taxon>
    </lineage>
</organism>
<dbReference type="AlphaFoldDB" id="A0A0V1HWN3"/>
<protein>
    <submittedName>
        <fullName evidence="1">Uncharacterized protein</fullName>
    </submittedName>
</protein>
<comment type="caution">
    <text evidence="1">The sequence shown here is derived from an EMBL/GenBank/DDBJ whole genome shotgun (WGS) entry which is preliminary data.</text>
</comment>
<evidence type="ECO:0000313" key="1">
    <source>
        <dbReference type="EMBL" id="KRZ14628.1"/>
    </source>
</evidence>